<dbReference type="PANTHER" id="PTHR31690:SF4">
    <property type="entry name" value="FUCOSE MUTAROTASE"/>
    <property type="match status" value="1"/>
</dbReference>
<dbReference type="PANTHER" id="PTHR31690">
    <property type="entry name" value="FUCOSE MUTAROTASE"/>
    <property type="match status" value="1"/>
</dbReference>
<name>A0AAN8JX59_PATCE</name>
<dbReference type="Pfam" id="PF05025">
    <property type="entry name" value="RbsD_FucU"/>
    <property type="match status" value="1"/>
</dbReference>
<evidence type="ECO:0000256" key="2">
    <source>
        <dbReference type="ARBA" id="ARBA00036324"/>
    </source>
</evidence>
<accession>A0AAN8JX59</accession>
<dbReference type="SUPFAM" id="SSF102546">
    <property type="entry name" value="RbsD-like"/>
    <property type="match status" value="1"/>
</dbReference>
<dbReference type="GO" id="GO:0006004">
    <property type="term" value="P:fucose metabolic process"/>
    <property type="evidence" value="ECO:0007669"/>
    <property type="project" value="TreeGrafter"/>
</dbReference>
<dbReference type="InterPro" id="IPR007721">
    <property type="entry name" value="RbsD_FucU"/>
</dbReference>
<evidence type="ECO:0000313" key="4">
    <source>
        <dbReference type="EMBL" id="KAK6185341.1"/>
    </source>
</evidence>
<dbReference type="AlphaFoldDB" id="A0AAN8JX59"/>
<comment type="caution">
    <text evidence="4">The sequence shown here is derived from an EMBL/GenBank/DDBJ whole genome shotgun (WGS) entry which is preliminary data.</text>
</comment>
<evidence type="ECO:0000256" key="1">
    <source>
        <dbReference type="ARBA" id="ARBA00023235"/>
    </source>
</evidence>
<dbReference type="Proteomes" id="UP001347796">
    <property type="component" value="Unassembled WGS sequence"/>
</dbReference>
<protein>
    <recommendedName>
        <fullName evidence="3">L-fucose mutarotase</fullName>
        <ecNumber evidence="3">5.1.3.29</ecNumber>
    </recommendedName>
</protein>
<dbReference type="GO" id="GO:0042806">
    <property type="term" value="F:fucose binding"/>
    <property type="evidence" value="ECO:0007669"/>
    <property type="project" value="TreeGrafter"/>
</dbReference>
<dbReference type="GO" id="GO:0036373">
    <property type="term" value="F:L-fucose mutarotase activity"/>
    <property type="evidence" value="ECO:0007669"/>
    <property type="project" value="UniProtKB-EC"/>
</dbReference>
<dbReference type="InterPro" id="IPR023750">
    <property type="entry name" value="RbsD-like_sf"/>
</dbReference>
<evidence type="ECO:0000256" key="3">
    <source>
        <dbReference type="ARBA" id="ARBA00038859"/>
    </source>
</evidence>
<keyword evidence="5" id="KW-1185">Reference proteome</keyword>
<dbReference type="EC" id="5.1.3.29" evidence="3"/>
<proteinExistence type="predicted"/>
<reference evidence="4 5" key="1">
    <citation type="submission" date="2024-01" db="EMBL/GenBank/DDBJ databases">
        <title>The genome of the rayed Mediterranean limpet Patella caerulea (Linnaeus, 1758).</title>
        <authorList>
            <person name="Anh-Thu Weber A."/>
            <person name="Halstead-Nussloch G."/>
        </authorList>
    </citation>
    <scope>NUCLEOTIDE SEQUENCE [LARGE SCALE GENOMIC DNA]</scope>
    <source>
        <strain evidence="4">AATW-2023a</strain>
        <tissue evidence="4">Whole specimen</tissue>
    </source>
</reference>
<dbReference type="InterPro" id="IPR050443">
    <property type="entry name" value="RbsD/FucU_mutarotase"/>
</dbReference>
<dbReference type="EMBL" id="JAZGQO010000006">
    <property type="protein sequence ID" value="KAK6185341.1"/>
    <property type="molecule type" value="Genomic_DNA"/>
</dbReference>
<keyword evidence="1" id="KW-0413">Isomerase</keyword>
<gene>
    <name evidence="4" type="ORF">SNE40_007595</name>
</gene>
<comment type="catalytic activity">
    <reaction evidence="2">
        <text>alpha-L-fucose = beta-L-fucose</text>
        <dbReference type="Rhea" id="RHEA:25580"/>
        <dbReference type="ChEBI" id="CHEBI:42548"/>
        <dbReference type="ChEBI" id="CHEBI:42589"/>
        <dbReference type="EC" id="5.1.3.29"/>
    </reaction>
</comment>
<dbReference type="Gene3D" id="3.40.1650.10">
    <property type="entry name" value="RbsD-like domain"/>
    <property type="match status" value="1"/>
</dbReference>
<organism evidence="4 5">
    <name type="scientific">Patella caerulea</name>
    <name type="common">Rayed Mediterranean limpet</name>
    <dbReference type="NCBI Taxonomy" id="87958"/>
    <lineage>
        <taxon>Eukaryota</taxon>
        <taxon>Metazoa</taxon>
        <taxon>Spiralia</taxon>
        <taxon>Lophotrochozoa</taxon>
        <taxon>Mollusca</taxon>
        <taxon>Gastropoda</taxon>
        <taxon>Patellogastropoda</taxon>
        <taxon>Patelloidea</taxon>
        <taxon>Patellidae</taxon>
        <taxon>Patella</taxon>
    </lineage>
</organism>
<evidence type="ECO:0000313" key="5">
    <source>
        <dbReference type="Proteomes" id="UP001347796"/>
    </source>
</evidence>
<sequence>MPLKNIPKVLSPELLYVLADMGHGDDIVLADAHFPSSAICKCNRAKLVRCDGLPIPQLLEGILQLLPLDPYVPQPVGVMDPVPSDKEKGITKPPIWDTYFSSINKSEGKEISVEKIERFEFYERAKKAFAVVHTGETAIYGNIILKKGLAL</sequence>